<feature type="signal peptide" evidence="7">
    <location>
        <begin position="1"/>
        <end position="19"/>
    </location>
</feature>
<keyword evidence="9" id="KW-1185">Reference proteome</keyword>
<comment type="subcellular location">
    <subcellularLocation>
        <location evidence="1">Membrane</location>
        <topology evidence="1">Single-pass type II membrane protein</topology>
    </subcellularLocation>
</comment>
<organism evidence="8 9">
    <name type="scientific">Escallonia herrerae</name>
    <dbReference type="NCBI Taxonomy" id="1293975"/>
    <lineage>
        <taxon>Eukaryota</taxon>
        <taxon>Viridiplantae</taxon>
        <taxon>Streptophyta</taxon>
        <taxon>Embryophyta</taxon>
        <taxon>Tracheophyta</taxon>
        <taxon>Spermatophyta</taxon>
        <taxon>Magnoliopsida</taxon>
        <taxon>eudicotyledons</taxon>
        <taxon>Gunneridae</taxon>
        <taxon>Pentapetalae</taxon>
        <taxon>asterids</taxon>
        <taxon>campanulids</taxon>
        <taxon>Escalloniales</taxon>
        <taxon>Escalloniaceae</taxon>
        <taxon>Escallonia</taxon>
    </lineage>
</organism>
<evidence type="ECO:0000256" key="4">
    <source>
        <dbReference type="ARBA" id="ARBA00023136"/>
    </source>
</evidence>
<evidence type="ECO:0000256" key="5">
    <source>
        <dbReference type="ARBA" id="ARBA00023180"/>
    </source>
</evidence>
<keyword evidence="6" id="KW-1133">Transmembrane helix</keyword>
<evidence type="ECO:0000256" key="2">
    <source>
        <dbReference type="ARBA" id="ARBA00022676"/>
    </source>
</evidence>
<keyword evidence="4 6" id="KW-0472">Membrane</keyword>
<dbReference type="Pfam" id="PF02485">
    <property type="entry name" value="Branch"/>
    <property type="match status" value="1"/>
</dbReference>
<evidence type="ECO:0000256" key="3">
    <source>
        <dbReference type="ARBA" id="ARBA00022679"/>
    </source>
</evidence>
<keyword evidence="2" id="KW-0328">Glycosyltransferase</keyword>
<dbReference type="EMBL" id="JAVXUP010000922">
    <property type="protein sequence ID" value="KAK3018716.1"/>
    <property type="molecule type" value="Genomic_DNA"/>
</dbReference>
<dbReference type="InterPro" id="IPR003406">
    <property type="entry name" value="Glyco_trans_14"/>
</dbReference>
<accession>A0AA88W072</accession>
<sequence length="275" mass="29666">MLYVLISFVLGVVVGLISSSHIEQYFSSHAEAIYTNGAFVALGGTFDRCEVEDCLSMESFLQPKYAMHGMSDEELFWRASMVPQMAEYPYKKVPKVAFMFLTRGPLPLMPLWERFFHGQSEKQFSIYVHALPGYELNVTNTSVVYRRQISSKWGSGVEQGPSVEQMGSGGDDSSGIARCGGGGGGGLIVLAMVASNGGLVDDEFGLIYGGGCGWCLWGGGWWMVEVVVVVGDGCLWVWVWVGVVAVAVAAVGLKVADGVGLKAMMGVWGCLWVLT</sequence>
<keyword evidence="7" id="KW-0732">Signal</keyword>
<gene>
    <name evidence="8" type="ORF">RJ639_005057</name>
</gene>
<feature type="transmembrane region" description="Helical" evidence="6">
    <location>
        <begin position="235"/>
        <end position="256"/>
    </location>
</feature>
<dbReference type="GO" id="GO:0016757">
    <property type="term" value="F:glycosyltransferase activity"/>
    <property type="evidence" value="ECO:0007669"/>
    <property type="project" value="UniProtKB-KW"/>
</dbReference>
<dbReference type="PANTHER" id="PTHR31042:SF3">
    <property type="entry name" value="OS08G0110400 PROTEIN"/>
    <property type="match status" value="1"/>
</dbReference>
<dbReference type="Proteomes" id="UP001188597">
    <property type="component" value="Unassembled WGS sequence"/>
</dbReference>
<dbReference type="GO" id="GO:0016020">
    <property type="term" value="C:membrane"/>
    <property type="evidence" value="ECO:0007669"/>
    <property type="project" value="UniProtKB-SubCell"/>
</dbReference>
<keyword evidence="5" id="KW-0325">Glycoprotein</keyword>
<feature type="chain" id="PRO_5041652281" evidence="7">
    <location>
        <begin position="20"/>
        <end position="275"/>
    </location>
</feature>
<evidence type="ECO:0000313" key="9">
    <source>
        <dbReference type="Proteomes" id="UP001188597"/>
    </source>
</evidence>
<evidence type="ECO:0000256" key="6">
    <source>
        <dbReference type="SAM" id="Phobius"/>
    </source>
</evidence>
<dbReference type="PANTHER" id="PTHR31042">
    <property type="entry name" value="CORE-2/I-BRANCHING BETA-1,6-N-ACETYLGLUCOSAMINYLTRANSFERASE FAMILY PROTEIN-RELATED"/>
    <property type="match status" value="1"/>
</dbReference>
<dbReference type="AlphaFoldDB" id="A0AA88W072"/>
<protein>
    <submittedName>
        <fullName evidence="8">Uncharacterized protein</fullName>
    </submittedName>
</protein>
<name>A0AA88W072_9ASTE</name>
<comment type="caution">
    <text evidence="8">The sequence shown here is derived from an EMBL/GenBank/DDBJ whole genome shotgun (WGS) entry which is preliminary data.</text>
</comment>
<proteinExistence type="predicted"/>
<evidence type="ECO:0000256" key="7">
    <source>
        <dbReference type="SAM" id="SignalP"/>
    </source>
</evidence>
<keyword evidence="6" id="KW-0812">Transmembrane</keyword>
<evidence type="ECO:0000313" key="8">
    <source>
        <dbReference type="EMBL" id="KAK3018716.1"/>
    </source>
</evidence>
<evidence type="ECO:0000256" key="1">
    <source>
        <dbReference type="ARBA" id="ARBA00004606"/>
    </source>
</evidence>
<keyword evidence="3" id="KW-0808">Transferase</keyword>
<dbReference type="InterPro" id="IPR044174">
    <property type="entry name" value="BC10-like"/>
</dbReference>
<reference evidence="8" key="1">
    <citation type="submission" date="2022-12" db="EMBL/GenBank/DDBJ databases">
        <title>Draft genome assemblies for two species of Escallonia (Escalloniales).</title>
        <authorList>
            <person name="Chanderbali A."/>
            <person name="Dervinis C."/>
            <person name="Anghel I."/>
            <person name="Soltis D."/>
            <person name="Soltis P."/>
            <person name="Zapata F."/>
        </authorList>
    </citation>
    <scope>NUCLEOTIDE SEQUENCE</scope>
    <source>
        <strain evidence="8">UCBG64.0493</strain>
        <tissue evidence="8">Leaf</tissue>
    </source>
</reference>